<dbReference type="InterPro" id="IPR029057">
    <property type="entry name" value="PRTase-like"/>
</dbReference>
<dbReference type="Gene3D" id="3.30.1310.20">
    <property type="entry name" value="PRTase-like"/>
    <property type="match status" value="1"/>
</dbReference>
<evidence type="ECO:0000313" key="4">
    <source>
        <dbReference type="Proteomes" id="UP000550354"/>
    </source>
</evidence>
<keyword evidence="4" id="KW-1185">Reference proteome</keyword>
<dbReference type="AlphaFoldDB" id="A0A838XQ32"/>
<proteinExistence type="predicted"/>
<dbReference type="InterPro" id="IPR000836">
    <property type="entry name" value="PRTase_dom"/>
</dbReference>
<dbReference type="Gene3D" id="3.40.50.2020">
    <property type="match status" value="1"/>
</dbReference>
<feature type="domain" description="Phosphoribosyltransferase" evidence="2">
    <location>
        <begin position="13"/>
        <end position="172"/>
    </location>
</feature>
<dbReference type="EMBL" id="JACEOG010000001">
    <property type="protein sequence ID" value="MBA4609093.1"/>
    <property type="molecule type" value="Genomic_DNA"/>
</dbReference>
<reference evidence="3 4" key="1">
    <citation type="submission" date="2020-07" db="EMBL/GenBank/DDBJ databases">
        <title>Draft genome and description of Aeromicrobium phoceense strain Marseille-Q0843 isolated from healthy skin swab.</title>
        <authorList>
            <person name="Boxberger M."/>
            <person name="La Scola B."/>
        </authorList>
    </citation>
    <scope>NUCLEOTIDE SEQUENCE [LARGE SCALE GENOMIC DNA]</scope>
    <source>
        <strain evidence="3 4">Marseille-Q0843</strain>
    </source>
</reference>
<protein>
    <recommendedName>
        <fullName evidence="2">Phosphoribosyltransferase domain-containing protein</fullName>
    </recommendedName>
</protein>
<accession>A0A838XQ32</accession>
<comment type="caution">
    <text evidence="3">The sequence shown here is derived from an EMBL/GenBank/DDBJ whole genome shotgun (WGS) entry which is preliminary data.</text>
</comment>
<keyword evidence="1" id="KW-0175">Coiled coil</keyword>
<gene>
    <name evidence="3" type="ORF">H1W00_11450</name>
</gene>
<sequence>MPFADRVDAGRQLARRVRHLAAPDVVVLGLPRGGVPVAFEVARELGAPLDVIVVRKLGYPFRPELAMGAIGEDGCEVLDRAEVALHGVTDEQVRAVERREREELEARVRRLRGDRQRIDLTARTALIVDDGIATGATAQVACRVARLQGAARVVVAAPVAPASAAEELDAADALVVVESPEPFGAVGRWYRRFEPVTDEEVAALLNA</sequence>
<evidence type="ECO:0000259" key="2">
    <source>
        <dbReference type="Pfam" id="PF00156"/>
    </source>
</evidence>
<evidence type="ECO:0000256" key="1">
    <source>
        <dbReference type="SAM" id="Coils"/>
    </source>
</evidence>
<evidence type="ECO:0000313" key="3">
    <source>
        <dbReference type="EMBL" id="MBA4609093.1"/>
    </source>
</evidence>
<organism evidence="3 4">
    <name type="scientific">Aeromicrobium phoceense</name>
    <dbReference type="NCBI Taxonomy" id="2754045"/>
    <lineage>
        <taxon>Bacteria</taxon>
        <taxon>Bacillati</taxon>
        <taxon>Actinomycetota</taxon>
        <taxon>Actinomycetes</taxon>
        <taxon>Propionibacteriales</taxon>
        <taxon>Nocardioidaceae</taxon>
        <taxon>Aeromicrobium</taxon>
    </lineage>
</organism>
<dbReference type="CDD" id="cd06223">
    <property type="entry name" value="PRTases_typeI"/>
    <property type="match status" value="1"/>
</dbReference>
<feature type="coiled-coil region" evidence="1">
    <location>
        <begin position="94"/>
        <end position="121"/>
    </location>
</feature>
<dbReference type="Pfam" id="PF00156">
    <property type="entry name" value="Pribosyltran"/>
    <property type="match status" value="1"/>
</dbReference>
<dbReference type="SUPFAM" id="SSF53271">
    <property type="entry name" value="PRTase-like"/>
    <property type="match status" value="1"/>
</dbReference>
<name>A0A838XQ32_9ACTN</name>
<dbReference type="Proteomes" id="UP000550354">
    <property type="component" value="Unassembled WGS sequence"/>
</dbReference>